<dbReference type="GO" id="GO:0005960">
    <property type="term" value="C:glycine cleavage complex"/>
    <property type="evidence" value="ECO:0007669"/>
    <property type="project" value="InterPro"/>
</dbReference>
<dbReference type="Gene3D" id="3.30.70.1400">
    <property type="entry name" value="Aminomethyltransferase beta-barrel domains"/>
    <property type="match status" value="1"/>
</dbReference>
<dbReference type="Proteomes" id="UP000247763">
    <property type="component" value="Chromosome"/>
</dbReference>
<keyword evidence="11" id="KW-1185">Reference proteome</keyword>
<keyword evidence="10" id="KW-0489">Methyltransferase</keyword>
<dbReference type="PIRSF" id="PIRSF006487">
    <property type="entry name" value="GcvT"/>
    <property type="match status" value="1"/>
</dbReference>
<dbReference type="PANTHER" id="PTHR43757">
    <property type="entry name" value="AMINOMETHYLTRANSFERASE"/>
    <property type="match status" value="1"/>
</dbReference>
<evidence type="ECO:0000256" key="5">
    <source>
        <dbReference type="ARBA" id="ARBA00031395"/>
    </source>
</evidence>
<dbReference type="SUPFAM" id="SSF101790">
    <property type="entry name" value="Aminomethyltransferase beta-barrel domain"/>
    <property type="match status" value="1"/>
</dbReference>
<gene>
    <name evidence="10" type="ORF">HYN04_02465</name>
</gene>
<evidence type="ECO:0000313" key="11">
    <source>
        <dbReference type="Proteomes" id="UP000247763"/>
    </source>
</evidence>
<reference evidence="11" key="1">
    <citation type="submission" date="2018-05" db="EMBL/GenBank/DDBJ databases">
        <title>Genome sequencing of Phenylobacterium sp. HYN0004.</title>
        <authorList>
            <person name="Yi H."/>
            <person name="Baek C."/>
        </authorList>
    </citation>
    <scope>NUCLEOTIDE SEQUENCE [LARGE SCALE GENOMIC DNA]</scope>
    <source>
        <strain evidence="11">HYN0004</strain>
    </source>
</reference>
<keyword evidence="4 10" id="KW-0808">Transferase</keyword>
<dbReference type="InterPro" id="IPR013977">
    <property type="entry name" value="GcvT_C"/>
</dbReference>
<dbReference type="NCBIfam" id="NF001567">
    <property type="entry name" value="PRK00389.1"/>
    <property type="match status" value="1"/>
</dbReference>
<dbReference type="Gene3D" id="2.40.30.110">
    <property type="entry name" value="Aminomethyltransferase beta-barrel domains"/>
    <property type="match status" value="1"/>
</dbReference>
<dbReference type="GO" id="GO:0008483">
    <property type="term" value="F:transaminase activity"/>
    <property type="evidence" value="ECO:0007669"/>
    <property type="project" value="UniProtKB-KW"/>
</dbReference>
<evidence type="ECO:0000256" key="2">
    <source>
        <dbReference type="ARBA" id="ARBA00012616"/>
    </source>
</evidence>
<dbReference type="OrthoDB" id="9774591at2"/>
<protein>
    <recommendedName>
        <fullName evidence="2">aminomethyltransferase</fullName>
        <ecNumber evidence="2">2.1.2.10</ecNumber>
    </recommendedName>
    <alternativeName>
        <fullName evidence="5">Glycine cleavage system T protein</fullName>
    </alternativeName>
</protein>
<dbReference type="Pfam" id="PF01571">
    <property type="entry name" value="GCV_T"/>
    <property type="match status" value="1"/>
</dbReference>
<evidence type="ECO:0000256" key="3">
    <source>
        <dbReference type="ARBA" id="ARBA00022576"/>
    </source>
</evidence>
<dbReference type="InterPro" id="IPR027266">
    <property type="entry name" value="TrmE/GcvT-like"/>
</dbReference>
<evidence type="ECO:0000256" key="1">
    <source>
        <dbReference type="ARBA" id="ARBA00008609"/>
    </source>
</evidence>
<dbReference type="GO" id="GO:0004047">
    <property type="term" value="F:aminomethyltransferase activity"/>
    <property type="evidence" value="ECO:0007669"/>
    <property type="project" value="UniProtKB-EC"/>
</dbReference>
<dbReference type="NCBIfam" id="TIGR00528">
    <property type="entry name" value="gcvT"/>
    <property type="match status" value="1"/>
</dbReference>
<organism evidence="10 11">
    <name type="scientific">Phenylobacterium parvum</name>
    <dbReference type="NCBI Taxonomy" id="2201350"/>
    <lineage>
        <taxon>Bacteria</taxon>
        <taxon>Pseudomonadati</taxon>
        <taxon>Pseudomonadota</taxon>
        <taxon>Alphaproteobacteria</taxon>
        <taxon>Caulobacterales</taxon>
        <taxon>Caulobacteraceae</taxon>
        <taxon>Phenylobacterium</taxon>
    </lineage>
</organism>
<feature type="domain" description="GCVT N-terminal" evidence="8">
    <location>
        <begin position="11"/>
        <end position="260"/>
    </location>
</feature>
<evidence type="ECO:0000256" key="7">
    <source>
        <dbReference type="PIRSR" id="PIRSR006487-1"/>
    </source>
</evidence>
<proteinExistence type="inferred from homology"/>
<dbReference type="InterPro" id="IPR006223">
    <property type="entry name" value="GcvT"/>
</dbReference>
<comment type="similarity">
    <text evidence="1">Belongs to the GcvT family.</text>
</comment>
<accession>A0A2Z3HJM1</accession>
<dbReference type="InterPro" id="IPR029043">
    <property type="entry name" value="GcvT/YgfZ_C"/>
</dbReference>
<name>A0A2Z3HJM1_9CAUL</name>
<dbReference type="SUPFAM" id="SSF103025">
    <property type="entry name" value="Folate-binding domain"/>
    <property type="match status" value="1"/>
</dbReference>
<dbReference type="EC" id="2.1.2.10" evidence="2"/>
<dbReference type="PANTHER" id="PTHR43757:SF2">
    <property type="entry name" value="AMINOMETHYLTRANSFERASE, MITOCHONDRIAL"/>
    <property type="match status" value="1"/>
</dbReference>
<sequence>MSEPELKRTPLHGAHLSAGARMAGFAGYDMPIQYPDGVMKEHAWTRTSAGLFDVSHMGQARLSGEGWAAAFEAVTPGDFAALKPGRQKYSVLLNSEGGILDDLMAARPDGEGLFIVVNGACKDEDFRFLEARLPAGVRLTRLEDRALLALQGPKAAAVLAAHVPGCVDMAFMDSAAMTGFGGVDLIVSRSGYTGEDGFEISLPAAEAARAWDLLLADDRVRPIGLGARDSLRLEAGLPLYGHDVDPSVSPVEADLSFAISPSRRRRGDFPGAARILGELSGAPSRVRIAMKVLEGAPAREGAVIVDAGGSEVGVVTSGGFSPTLGHPIAIGFAPPALCAPGQRLGVVVRGRTWPVETLALPFVPHRYVRRP</sequence>
<evidence type="ECO:0000259" key="8">
    <source>
        <dbReference type="Pfam" id="PF01571"/>
    </source>
</evidence>
<keyword evidence="3" id="KW-0032">Aminotransferase</keyword>
<dbReference type="EMBL" id="CP029479">
    <property type="protein sequence ID" value="AWM76723.1"/>
    <property type="molecule type" value="Genomic_DNA"/>
</dbReference>
<dbReference type="AlphaFoldDB" id="A0A2Z3HJM1"/>
<feature type="binding site" evidence="7">
    <location>
        <position position="199"/>
    </location>
    <ligand>
        <name>substrate</name>
    </ligand>
</feature>
<dbReference type="Gene3D" id="3.30.1360.120">
    <property type="entry name" value="Probable tRNA modification gtpase trme, domain 1"/>
    <property type="match status" value="1"/>
</dbReference>
<feature type="domain" description="Aminomethyltransferase C-terminal" evidence="9">
    <location>
        <begin position="289"/>
        <end position="363"/>
    </location>
</feature>
<evidence type="ECO:0000259" key="9">
    <source>
        <dbReference type="Pfam" id="PF08669"/>
    </source>
</evidence>
<dbReference type="InterPro" id="IPR028896">
    <property type="entry name" value="GcvT/YgfZ/DmdA"/>
</dbReference>
<comment type="catalytic activity">
    <reaction evidence="6">
        <text>N(6)-[(R)-S(8)-aminomethyldihydrolipoyl]-L-lysyl-[protein] + (6S)-5,6,7,8-tetrahydrofolate = N(6)-[(R)-dihydrolipoyl]-L-lysyl-[protein] + (6R)-5,10-methylene-5,6,7,8-tetrahydrofolate + NH4(+)</text>
        <dbReference type="Rhea" id="RHEA:16945"/>
        <dbReference type="Rhea" id="RHEA-COMP:10475"/>
        <dbReference type="Rhea" id="RHEA-COMP:10492"/>
        <dbReference type="ChEBI" id="CHEBI:15636"/>
        <dbReference type="ChEBI" id="CHEBI:28938"/>
        <dbReference type="ChEBI" id="CHEBI:57453"/>
        <dbReference type="ChEBI" id="CHEBI:83100"/>
        <dbReference type="ChEBI" id="CHEBI:83143"/>
        <dbReference type="EC" id="2.1.2.10"/>
    </reaction>
</comment>
<evidence type="ECO:0000313" key="10">
    <source>
        <dbReference type="EMBL" id="AWM76723.1"/>
    </source>
</evidence>
<evidence type="ECO:0000256" key="6">
    <source>
        <dbReference type="ARBA" id="ARBA00047665"/>
    </source>
</evidence>
<dbReference type="Pfam" id="PF08669">
    <property type="entry name" value="GCV_T_C"/>
    <property type="match status" value="1"/>
</dbReference>
<dbReference type="GO" id="GO:0008168">
    <property type="term" value="F:methyltransferase activity"/>
    <property type="evidence" value="ECO:0007669"/>
    <property type="project" value="UniProtKB-KW"/>
</dbReference>
<dbReference type="RefSeq" id="WP_110449292.1">
    <property type="nucleotide sequence ID" value="NZ_CP029479.1"/>
</dbReference>
<dbReference type="NCBIfam" id="NF010093">
    <property type="entry name" value="PRK13579.1"/>
    <property type="match status" value="1"/>
</dbReference>
<dbReference type="GO" id="GO:0006546">
    <property type="term" value="P:glycine catabolic process"/>
    <property type="evidence" value="ECO:0007669"/>
    <property type="project" value="InterPro"/>
</dbReference>
<dbReference type="GO" id="GO:0032259">
    <property type="term" value="P:methylation"/>
    <property type="evidence" value="ECO:0007669"/>
    <property type="project" value="UniProtKB-KW"/>
</dbReference>
<dbReference type="Gene3D" id="4.10.1250.10">
    <property type="entry name" value="Aminomethyltransferase fragment"/>
    <property type="match status" value="1"/>
</dbReference>
<dbReference type="InterPro" id="IPR006222">
    <property type="entry name" value="GCVT_N"/>
</dbReference>
<dbReference type="KEGG" id="phb:HYN04_02465"/>
<evidence type="ECO:0000256" key="4">
    <source>
        <dbReference type="ARBA" id="ARBA00022679"/>
    </source>
</evidence>